<dbReference type="AlphaFoldDB" id="A0A9P7YSL3"/>
<dbReference type="PANTHER" id="PTHR11786">
    <property type="entry name" value="N-HYDROXYARYLAMINE O-ACETYLTRANSFERASE"/>
    <property type="match status" value="1"/>
</dbReference>
<evidence type="ECO:0008006" key="5">
    <source>
        <dbReference type="Google" id="ProtNLM"/>
    </source>
</evidence>
<dbReference type="PRINTS" id="PR01543">
    <property type="entry name" value="ANATRNSFRASE"/>
</dbReference>
<evidence type="ECO:0000313" key="4">
    <source>
        <dbReference type="Proteomes" id="UP000824998"/>
    </source>
</evidence>
<sequence length="325" mass="36205">MASESPISIYATSQIDNYLTHISFPTLKYPKPTSETIQTNAKDALEYLTALQQHHICAVPFENLSLHYSTHRKLSLDKDDLYEKIVGAGNRRGGYCMENNLFFGTMLRSLGFDVVNIGGKVYGSHGASGWSHQIILLSLSSTTYAIDVGFGAPGPTHPMPLIHNQISKWGATDAEIRLTYQEPTSPMVQAGIWNYEYRNSPESVWKKKYCFTQTEFHPADFAVMNLSTSTSPTSCFTYTLLTVRFISGASSNSHTLNITGLLILVDKTVKRRVHGKTEVIAEFKTEDERVEALKRYFSIELSRKEREAIKGTCAEVSAVELGLGV</sequence>
<dbReference type="OrthoDB" id="10260017at2759"/>
<evidence type="ECO:0000313" key="3">
    <source>
        <dbReference type="EMBL" id="KAG9238323.1"/>
    </source>
</evidence>
<keyword evidence="2" id="KW-0012">Acyltransferase</keyword>
<keyword evidence="4" id="KW-1185">Reference proteome</keyword>
<dbReference type="Pfam" id="PF00797">
    <property type="entry name" value="Acetyltransf_2"/>
    <property type="match status" value="1"/>
</dbReference>
<evidence type="ECO:0000256" key="2">
    <source>
        <dbReference type="RuleBase" id="RU003452"/>
    </source>
</evidence>
<dbReference type="InterPro" id="IPR001447">
    <property type="entry name" value="Arylamine_N-AcTrfase"/>
</dbReference>
<gene>
    <name evidence="3" type="ORF">BJ875DRAFT_56148</name>
</gene>
<evidence type="ECO:0000256" key="1">
    <source>
        <dbReference type="ARBA" id="ARBA00006547"/>
    </source>
</evidence>
<dbReference type="Gene3D" id="3.30.2140.20">
    <property type="match status" value="1"/>
</dbReference>
<dbReference type="PANTHER" id="PTHR11786:SF0">
    <property type="entry name" value="ARYLAMINE N-ACETYLTRANSFERASE 4-RELATED"/>
    <property type="match status" value="1"/>
</dbReference>
<accession>A0A9P7YSL3</accession>
<protein>
    <recommendedName>
        <fullName evidence="5">Arylamine N-acetyltransferase</fullName>
    </recommendedName>
</protein>
<proteinExistence type="inferred from homology"/>
<organism evidence="3 4">
    <name type="scientific">Amylocarpus encephaloides</name>
    <dbReference type="NCBI Taxonomy" id="45428"/>
    <lineage>
        <taxon>Eukaryota</taxon>
        <taxon>Fungi</taxon>
        <taxon>Dikarya</taxon>
        <taxon>Ascomycota</taxon>
        <taxon>Pezizomycotina</taxon>
        <taxon>Leotiomycetes</taxon>
        <taxon>Helotiales</taxon>
        <taxon>Helotiales incertae sedis</taxon>
        <taxon>Amylocarpus</taxon>
    </lineage>
</organism>
<comment type="caution">
    <text evidence="3">The sequence shown here is derived from an EMBL/GenBank/DDBJ whole genome shotgun (WGS) entry which is preliminary data.</text>
</comment>
<dbReference type="InterPro" id="IPR038765">
    <property type="entry name" value="Papain-like_cys_pep_sf"/>
</dbReference>
<comment type="similarity">
    <text evidence="1 2">Belongs to the arylamine N-acetyltransferase family.</text>
</comment>
<dbReference type="GO" id="GO:0016407">
    <property type="term" value="F:acetyltransferase activity"/>
    <property type="evidence" value="ECO:0007669"/>
    <property type="project" value="InterPro"/>
</dbReference>
<name>A0A9P7YSL3_9HELO</name>
<dbReference type="EMBL" id="MU251371">
    <property type="protein sequence ID" value="KAG9238323.1"/>
    <property type="molecule type" value="Genomic_DNA"/>
</dbReference>
<dbReference type="Proteomes" id="UP000824998">
    <property type="component" value="Unassembled WGS sequence"/>
</dbReference>
<reference evidence="3" key="1">
    <citation type="journal article" date="2021" name="IMA Fungus">
        <title>Genomic characterization of three marine fungi, including Emericellopsis atlantica sp. nov. with signatures of a generalist lifestyle and marine biomass degradation.</title>
        <authorList>
            <person name="Hagestad O.C."/>
            <person name="Hou L."/>
            <person name="Andersen J.H."/>
            <person name="Hansen E.H."/>
            <person name="Altermark B."/>
            <person name="Li C."/>
            <person name="Kuhnert E."/>
            <person name="Cox R.J."/>
            <person name="Crous P.W."/>
            <person name="Spatafora J.W."/>
            <person name="Lail K."/>
            <person name="Amirebrahimi M."/>
            <person name="Lipzen A."/>
            <person name="Pangilinan J."/>
            <person name="Andreopoulos W."/>
            <person name="Hayes R.D."/>
            <person name="Ng V."/>
            <person name="Grigoriev I.V."/>
            <person name="Jackson S.A."/>
            <person name="Sutton T.D.S."/>
            <person name="Dobson A.D.W."/>
            <person name="Rama T."/>
        </authorList>
    </citation>
    <scope>NUCLEOTIDE SEQUENCE</scope>
    <source>
        <strain evidence="3">TRa018bII</strain>
    </source>
</reference>
<dbReference type="InterPro" id="IPR053710">
    <property type="entry name" value="Arylamine_NAT_domain_sf"/>
</dbReference>
<keyword evidence="2" id="KW-0808">Transferase</keyword>
<dbReference type="SUPFAM" id="SSF54001">
    <property type="entry name" value="Cysteine proteinases"/>
    <property type="match status" value="1"/>
</dbReference>